<feature type="compositionally biased region" description="Polar residues" evidence="1">
    <location>
        <begin position="118"/>
        <end position="130"/>
    </location>
</feature>
<reference evidence="3" key="1">
    <citation type="journal article" date="2014" name="Int. J. Syst. Evol. Microbiol.">
        <title>Complete genome sequence of Corynebacterium casei LMG S-19264T (=DSM 44701T), isolated from a smear-ripened cheese.</title>
        <authorList>
            <consortium name="US DOE Joint Genome Institute (JGI-PGF)"/>
            <person name="Walter F."/>
            <person name="Albersmeier A."/>
            <person name="Kalinowski J."/>
            <person name="Ruckert C."/>
        </authorList>
    </citation>
    <scope>NUCLEOTIDE SEQUENCE</scope>
    <source>
        <strain evidence="3">JCM 19831</strain>
    </source>
</reference>
<feature type="transmembrane region" description="Helical" evidence="2">
    <location>
        <begin position="68"/>
        <end position="86"/>
    </location>
</feature>
<dbReference type="AlphaFoldDB" id="A0A917UE36"/>
<keyword evidence="2" id="KW-1133">Transmembrane helix</keyword>
<feature type="compositionally biased region" description="Polar residues" evidence="1">
    <location>
        <begin position="140"/>
        <end position="158"/>
    </location>
</feature>
<gene>
    <name evidence="3" type="ORF">GCM10007977_098040</name>
</gene>
<reference evidence="3" key="2">
    <citation type="submission" date="2020-09" db="EMBL/GenBank/DDBJ databases">
        <authorList>
            <person name="Sun Q."/>
            <person name="Ohkuma M."/>
        </authorList>
    </citation>
    <scope>NUCLEOTIDE SEQUENCE</scope>
    <source>
        <strain evidence="3">JCM 19831</strain>
    </source>
</reference>
<keyword evidence="4" id="KW-1185">Reference proteome</keyword>
<name>A0A917UE36_9ACTN</name>
<comment type="caution">
    <text evidence="3">The sequence shown here is derived from an EMBL/GenBank/DDBJ whole genome shotgun (WGS) entry which is preliminary data.</text>
</comment>
<evidence type="ECO:0000256" key="1">
    <source>
        <dbReference type="SAM" id="MobiDB-lite"/>
    </source>
</evidence>
<dbReference type="RefSeq" id="WP_190256966.1">
    <property type="nucleotide sequence ID" value="NZ_BMPI01000085.1"/>
</dbReference>
<evidence type="ECO:0000313" key="4">
    <source>
        <dbReference type="Proteomes" id="UP000642070"/>
    </source>
</evidence>
<feature type="transmembrane region" description="Helical" evidence="2">
    <location>
        <begin position="92"/>
        <end position="111"/>
    </location>
</feature>
<sequence>MRSHTLLRGTTAVLAVLAVAQVGFAGSFLSGHYPPLRWHSLTGITMVAVALLQAVVVLLPGRRDRPRMILVGGLVLPFALAAQGALGMLRILGLHVPIGVFMVIGTLRLAAWAWSNPKATETPDTPSTAGMPSRAETPGTAGTPSRADTPSAIATASTAGVPAAGQATA</sequence>
<feature type="region of interest" description="Disordered" evidence="1">
    <location>
        <begin position="118"/>
        <end position="169"/>
    </location>
</feature>
<dbReference type="EMBL" id="BMPI01000085">
    <property type="protein sequence ID" value="GGM81028.1"/>
    <property type="molecule type" value="Genomic_DNA"/>
</dbReference>
<evidence type="ECO:0000313" key="3">
    <source>
        <dbReference type="EMBL" id="GGM81028.1"/>
    </source>
</evidence>
<evidence type="ECO:0000256" key="2">
    <source>
        <dbReference type="SAM" id="Phobius"/>
    </source>
</evidence>
<keyword evidence="2" id="KW-0812">Transmembrane</keyword>
<proteinExistence type="predicted"/>
<dbReference type="Proteomes" id="UP000642070">
    <property type="component" value="Unassembled WGS sequence"/>
</dbReference>
<organism evidence="3 4">
    <name type="scientific">Dactylosporangium sucinum</name>
    <dbReference type="NCBI Taxonomy" id="1424081"/>
    <lineage>
        <taxon>Bacteria</taxon>
        <taxon>Bacillati</taxon>
        <taxon>Actinomycetota</taxon>
        <taxon>Actinomycetes</taxon>
        <taxon>Micromonosporales</taxon>
        <taxon>Micromonosporaceae</taxon>
        <taxon>Dactylosporangium</taxon>
    </lineage>
</organism>
<protein>
    <submittedName>
        <fullName evidence="3">Uncharacterized protein</fullName>
    </submittedName>
</protein>
<feature type="transmembrane region" description="Helical" evidence="2">
    <location>
        <begin position="41"/>
        <end position="61"/>
    </location>
</feature>
<keyword evidence="2" id="KW-0472">Membrane</keyword>
<accession>A0A917UE36</accession>